<dbReference type="RefSeq" id="WP_167167819.1">
    <property type="nucleotide sequence ID" value="NZ_JAAOYM010000001.1"/>
</dbReference>
<dbReference type="AlphaFoldDB" id="A0A7X5UNT9"/>
<organism evidence="1 2">
    <name type="scientific">Saccharomonospora amisosensis</name>
    <dbReference type="NCBI Taxonomy" id="1128677"/>
    <lineage>
        <taxon>Bacteria</taxon>
        <taxon>Bacillati</taxon>
        <taxon>Actinomycetota</taxon>
        <taxon>Actinomycetes</taxon>
        <taxon>Pseudonocardiales</taxon>
        <taxon>Pseudonocardiaceae</taxon>
        <taxon>Saccharomonospora</taxon>
    </lineage>
</organism>
<reference evidence="1 2" key="1">
    <citation type="submission" date="2020-03" db="EMBL/GenBank/DDBJ databases">
        <title>Sequencing the genomes of 1000 actinobacteria strains.</title>
        <authorList>
            <person name="Klenk H.-P."/>
        </authorList>
    </citation>
    <scope>NUCLEOTIDE SEQUENCE [LARGE SCALE GENOMIC DNA]</scope>
    <source>
        <strain evidence="1 2">DSM 45685</strain>
    </source>
</reference>
<accession>A0A7X5UNT9</accession>
<comment type="caution">
    <text evidence="1">The sequence shown here is derived from an EMBL/GenBank/DDBJ whole genome shotgun (WGS) entry which is preliminary data.</text>
</comment>
<gene>
    <name evidence="1" type="ORF">FHU38_001398</name>
</gene>
<proteinExistence type="predicted"/>
<sequence>MAKKSSMVPVPAGSSVLPKVISTVVVLALLVVVVKHPVEAAGWVKALVGGAVSAVEGLAKFFQGIAS</sequence>
<evidence type="ECO:0000313" key="1">
    <source>
        <dbReference type="EMBL" id="NIJ11054.1"/>
    </source>
</evidence>
<keyword evidence="2" id="KW-1185">Reference proteome</keyword>
<protein>
    <submittedName>
        <fullName evidence="1">Uncharacterized protein</fullName>
    </submittedName>
</protein>
<dbReference type="Proteomes" id="UP000545493">
    <property type="component" value="Unassembled WGS sequence"/>
</dbReference>
<dbReference type="EMBL" id="JAAOYM010000001">
    <property type="protein sequence ID" value="NIJ11054.1"/>
    <property type="molecule type" value="Genomic_DNA"/>
</dbReference>
<name>A0A7X5UNT9_9PSEU</name>
<evidence type="ECO:0000313" key="2">
    <source>
        <dbReference type="Proteomes" id="UP000545493"/>
    </source>
</evidence>